<organism evidence="12 13">
    <name type="scientific">Solilutibacter pythonis</name>
    <dbReference type="NCBI Taxonomy" id="2483112"/>
    <lineage>
        <taxon>Bacteria</taxon>
        <taxon>Pseudomonadati</taxon>
        <taxon>Pseudomonadota</taxon>
        <taxon>Gammaproteobacteria</taxon>
        <taxon>Lysobacterales</taxon>
        <taxon>Lysobacteraceae</taxon>
        <taxon>Solilutibacter</taxon>
    </lineage>
</organism>
<evidence type="ECO:0000313" key="13">
    <source>
        <dbReference type="Proteomes" id="UP000275012"/>
    </source>
</evidence>
<dbReference type="GO" id="GO:0007059">
    <property type="term" value="P:chromosome segregation"/>
    <property type="evidence" value="ECO:0007669"/>
    <property type="project" value="UniProtKB-KW"/>
</dbReference>
<dbReference type="AlphaFoldDB" id="A0A3M2HZD7"/>
<evidence type="ECO:0000256" key="1">
    <source>
        <dbReference type="ARBA" id="ARBA00004496"/>
    </source>
</evidence>
<evidence type="ECO:0000313" key="12">
    <source>
        <dbReference type="EMBL" id="RMH93495.1"/>
    </source>
</evidence>
<evidence type="ECO:0000256" key="2">
    <source>
        <dbReference type="ARBA" id="ARBA00022490"/>
    </source>
</evidence>
<proteinExistence type="predicted"/>
<keyword evidence="4" id="KW-0159">Chromosome partition</keyword>
<keyword evidence="6 9" id="KW-0238">DNA-binding</keyword>
<evidence type="ECO:0000256" key="5">
    <source>
        <dbReference type="ARBA" id="ARBA00022908"/>
    </source>
</evidence>
<dbReference type="CDD" id="cd00798">
    <property type="entry name" value="INT_XerDC_C"/>
    <property type="match status" value="1"/>
</dbReference>
<evidence type="ECO:0000256" key="7">
    <source>
        <dbReference type="ARBA" id="ARBA00023172"/>
    </source>
</evidence>
<dbReference type="InterPro" id="IPR050090">
    <property type="entry name" value="Tyrosine_recombinase_XerCD"/>
</dbReference>
<dbReference type="GO" id="GO:0015074">
    <property type="term" value="P:DNA integration"/>
    <property type="evidence" value="ECO:0007669"/>
    <property type="project" value="UniProtKB-KW"/>
</dbReference>
<evidence type="ECO:0000256" key="8">
    <source>
        <dbReference type="ARBA" id="ARBA00023306"/>
    </source>
</evidence>
<dbReference type="InterPro" id="IPR013762">
    <property type="entry name" value="Integrase-like_cat_sf"/>
</dbReference>
<dbReference type="GO" id="GO:0006310">
    <property type="term" value="P:DNA recombination"/>
    <property type="evidence" value="ECO:0007669"/>
    <property type="project" value="UniProtKB-KW"/>
</dbReference>
<keyword evidence="3" id="KW-0132">Cell division</keyword>
<keyword evidence="7" id="KW-0233">DNA recombination</keyword>
<keyword evidence="2" id="KW-0963">Cytoplasm</keyword>
<keyword evidence="5" id="KW-0229">DNA integration</keyword>
<comment type="subcellular location">
    <subcellularLocation>
        <location evidence="1">Cytoplasm</location>
    </subcellularLocation>
</comment>
<dbReference type="InterPro" id="IPR044068">
    <property type="entry name" value="CB"/>
</dbReference>
<dbReference type="Gene3D" id="1.10.443.10">
    <property type="entry name" value="Intergrase catalytic core"/>
    <property type="match status" value="1"/>
</dbReference>
<protein>
    <submittedName>
        <fullName evidence="12">Site-specific tyrosine recombinase XerC</fullName>
    </submittedName>
</protein>
<gene>
    <name evidence="12" type="primary">xerC</name>
    <name evidence="12" type="ORF">EBB59_04390</name>
</gene>
<dbReference type="SUPFAM" id="SSF56349">
    <property type="entry name" value="DNA breaking-rejoining enzymes"/>
    <property type="match status" value="1"/>
</dbReference>
<sequence>MAGKRTEQLRLLLAPSPPESLSAWIRRYLAHLETLHRSVADQRTRRSRLAHFHAWCVDRGIARPQDVTHAHLARFQRHLFLYRKANGQPIAVNGQRIALFTIEMFFRWLVRQRVLTSNPAADLELPKRTDDLREPLTLEEMEAVLALPDIEQPEGLRDRACLELFYATGIRRMELANLLQSDLDRTRGTLHVRLGKGKKDRFVPVGERALAWVTKYEHESRPRLLSDPNERHLFVNQYGQPLSPDGLSWRVRDYFKQAGIEKRGACHLFRHTMATAMLDNGADIRHVQEILGHGQITSTQRYTHVSIARLHAVHAATHPAAKLLRDPDGAA</sequence>
<dbReference type="InterPro" id="IPR010998">
    <property type="entry name" value="Integrase_recombinase_N"/>
</dbReference>
<dbReference type="GO" id="GO:0003677">
    <property type="term" value="F:DNA binding"/>
    <property type="evidence" value="ECO:0007669"/>
    <property type="project" value="UniProtKB-UniRule"/>
</dbReference>
<evidence type="ECO:0000256" key="9">
    <source>
        <dbReference type="PROSITE-ProRule" id="PRU01248"/>
    </source>
</evidence>
<reference evidence="12 13" key="1">
    <citation type="submission" date="2018-10" db="EMBL/GenBank/DDBJ databases">
        <title>Proposal of Lysobacter pythonis sp. nov. isolated from royal pythons (Python regius).</title>
        <authorList>
            <person name="Hans-Juergen B."/>
            <person name="Huptas C."/>
            <person name="Sandra B."/>
            <person name="Igor L."/>
            <person name="Joachim S."/>
            <person name="Siegfried S."/>
            <person name="Mareike W."/>
            <person name="Peter K."/>
        </authorList>
    </citation>
    <scope>NUCLEOTIDE SEQUENCE [LARGE SCALE GENOMIC DNA]</scope>
    <source>
        <strain evidence="12 13">4284/11</strain>
    </source>
</reference>
<dbReference type="Pfam" id="PF00589">
    <property type="entry name" value="Phage_integrase"/>
    <property type="match status" value="1"/>
</dbReference>
<dbReference type="PROSITE" id="PS51898">
    <property type="entry name" value="TYR_RECOMBINASE"/>
    <property type="match status" value="1"/>
</dbReference>
<dbReference type="InterPro" id="IPR002104">
    <property type="entry name" value="Integrase_catalytic"/>
</dbReference>
<feature type="domain" description="Tyr recombinase" evidence="10">
    <location>
        <begin position="131"/>
        <end position="315"/>
    </location>
</feature>
<keyword evidence="13" id="KW-1185">Reference proteome</keyword>
<name>A0A3M2HZD7_9GAMM</name>
<accession>A0A3M2HZD7</accession>
<dbReference type="PANTHER" id="PTHR30349">
    <property type="entry name" value="PHAGE INTEGRASE-RELATED"/>
    <property type="match status" value="1"/>
</dbReference>
<dbReference type="EMBL" id="RFLY01000005">
    <property type="protein sequence ID" value="RMH93495.1"/>
    <property type="molecule type" value="Genomic_DNA"/>
</dbReference>
<evidence type="ECO:0000256" key="3">
    <source>
        <dbReference type="ARBA" id="ARBA00022618"/>
    </source>
</evidence>
<keyword evidence="8" id="KW-0131">Cell cycle</keyword>
<dbReference type="RefSeq" id="WP_122100944.1">
    <property type="nucleotide sequence ID" value="NZ_RFLY01000005.1"/>
</dbReference>
<evidence type="ECO:0000256" key="6">
    <source>
        <dbReference type="ARBA" id="ARBA00023125"/>
    </source>
</evidence>
<evidence type="ECO:0000259" key="11">
    <source>
        <dbReference type="PROSITE" id="PS51900"/>
    </source>
</evidence>
<evidence type="ECO:0000256" key="4">
    <source>
        <dbReference type="ARBA" id="ARBA00022829"/>
    </source>
</evidence>
<dbReference type="GO" id="GO:0005737">
    <property type="term" value="C:cytoplasm"/>
    <property type="evidence" value="ECO:0007669"/>
    <property type="project" value="UniProtKB-SubCell"/>
</dbReference>
<dbReference type="NCBIfam" id="NF002331">
    <property type="entry name" value="PRK01287.1"/>
    <property type="match status" value="1"/>
</dbReference>
<evidence type="ECO:0000259" key="10">
    <source>
        <dbReference type="PROSITE" id="PS51898"/>
    </source>
</evidence>
<dbReference type="InterPro" id="IPR011010">
    <property type="entry name" value="DNA_brk_join_enz"/>
</dbReference>
<comment type="caution">
    <text evidence="12">The sequence shown here is derived from an EMBL/GenBank/DDBJ whole genome shotgun (WGS) entry which is preliminary data.</text>
</comment>
<dbReference type="PROSITE" id="PS51900">
    <property type="entry name" value="CB"/>
    <property type="match status" value="1"/>
</dbReference>
<dbReference type="GO" id="GO:0051301">
    <property type="term" value="P:cell division"/>
    <property type="evidence" value="ECO:0007669"/>
    <property type="project" value="UniProtKB-KW"/>
</dbReference>
<feature type="domain" description="Core-binding (CB)" evidence="11">
    <location>
        <begin position="19"/>
        <end position="110"/>
    </location>
</feature>
<dbReference type="Gene3D" id="1.10.150.130">
    <property type="match status" value="1"/>
</dbReference>
<dbReference type="OrthoDB" id="9801717at2"/>
<dbReference type="PANTHER" id="PTHR30349:SF77">
    <property type="entry name" value="TYROSINE RECOMBINASE XERC"/>
    <property type="match status" value="1"/>
</dbReference>
<dbReference type="Proteomes" id="UP000275012">
    <property type="component" value="Unassembled WGS sequence"/>
</dbReference>